<accession>A0ABX0ZFY9</accession>
<keyword evidence="3" id="KW-1185">Reference proteome</keyword>
<reference evidence="2 3" key="1">
    <citation type="submission" date="2020-03" db="EMBL/GenBank/DDBJ databases">
        <title>WGS of actinomycetes isolated from Thailand.</title>
        <authorList>
            <person name="Thawai C."/>
        </authorList>
    </citation>
    <scope>NUCLEOTIDE SEQUENCE [LARGE SCALE GENOMIC DNA]</scope>
    <source>
        <strain evidence="2 3">PRB2-1</strain>
    </source>
</reference>
<dbReference type="EMBL" id="JAATEJ010000002">
    <property type="protein sequence ID" value="NJP42710.1"/>
    <property type="molecule type" value="Genomic_DNA"/>
</dbReference>
<dbReference type="PROSITE" id="PS51186">
    <property type="entry name" value="GNAT"/>
    <property type="match status" value="1"/>
</dbReference>
<dbReference type="InterPro" id="IPR000182">
    <property type="entry name" value="GNAT_dom"/>
</dbReference>
<proteinExistence type="predicted"/>
<gene>
    <name evidence="2" type="ORF">HCN08_04690</name>
</gene>
<evidence type="ECO:0000313" key="3">
    <source>
        <dbReference type="Proteomes" id="UP000734511"/>
    </source>
</evidence>
<dbReference type="SUPFAM" id="SSF55729">
    <property type="entry name" value="Acyl-CoA N-acyltransferases (Nat)"/>
    <property type="match status" value="1"/>
</dbReference>
<evidence type="ECO:0000313" key="2">
    <source>
        <dbReference type="EMBL" id="NJP42710.1"/>
    </source>
</evidence>
<protein>
    <submittedName>
        <fullName evidence="2">GNAT family N-acetyltransferase</fullName>
    </submittedName>
</protein>
<comment type="caution">
    <text evidence="2">The sequence shown here is derived from an EMBL/GenBank/DDBJ whole genome shotgun (WGS) entry which is preliminary data.</text>
</comment>
<dbReference type="Proteomes" id="UP000734511">
    <property type="component" value="Unassembled WGS sequence"/>
</dbReference>
<sequence length="184" mass="21110">MYEMRPADAGDEEAIAAMVRARMVWMRGRGVPDWPRTEADVGIVASQAADPDFPVWVLVHHAQVVGCTTLFTTTPQWGWTADELSQSAYFLATSFTEPSRRADRLGCLMAWWALDRAARERVVWVRRGTFTRRLMTYYRDVQGWDLVHTPQRKDHTAYLMARRAERLPELSAVIKESGTAQHRT</sequence>
<name>A0ABX0ZFY9_9ACTN</name>
<dbReference type="InterPro" id="IPR016181">
    <property type="entry name" value="Acyl_CoA_acyltransferase"/>
</dbReference>
<evidence type="ECO:0000259" key="1">
    <source>
        <dbReference type="PROSITE" id="PS51186"/>
    </source>
</evidence>
<dbReference type="RefSeq" id="WP_167981549.1">
    <property type="nucleotide sequence ID" value="NZ_JAATEJ010000002.1"/>
</dbReference>
<dbReference type="Gene3D" id="3.40.630.30">
    <property type="match status" value="1"/>
</dbReference>
<feature type="domain" description="N-acetyltransferase" evidence="1">
    <location>
        <begin position="2"/>
        <end position="165"/>
    </location>
</feature>
<organism evidence="2 3">
    <name type="scientific">Actinacidiphila epipremni</name>
    <dbReference type="NCBI Taxonomy" id="2053013"/>
    <lineage>
        <taxon>Bacteria</taxon>
        <taxon>Bacillati</taxon>
        <taxon>Actinomycetota</taxon>
        <taxon>Actinomycetes</taxon>
        <taxon>Kitasatosporales</taxon>
        <taxon>Streptomycetaceae</taxon>
        <taxon>Actinacidiphila</taxon>
    </lineage>
</organism>